<dbReference type="InterPro" id="IPR006158">
    <property type="entry name" value="Cobalamin-bd"/>
</dbReference>
<dbReference type="SMART" id="SM00729">
    <property type="entry name" value="Elp3"/>
    <property type="match status" value="1"/>
</dbReference>
<dbReference type="InterPro" id="IPR058240">
    <property type="entry name" value="rSAM_sf"/>
</dbReference>
<dbReference type="GO" id="GO:0031419">
    <property type="term" value="F:cobalamin binding"/>
    <property type="evidence" value="ECO:0007669"/>
    <property type="project" value="InterPro"/>
</dbReference>
<keyword evidence="8" id="KW-1185">Reference proteome</keyword>
<accession>A0A398CWU3</accession>
<dbReference type="InterPro" id="IPR006638">
    <property type="entry name" value="Elp3/MiaA/NifB-like_rSAM"/>
</dbReference>
<dbReference type="RefSeq" id="WP_119088573.1">
    <property type="nucleotide sequence ID" value="NZ_QXIS01000006.1"/>
</dbReference>
<dbReference type="AlphaFoldDB" id="A0A398CWU3"/>
<gene>
    <name evidence="7" type="ORF">SMC7_01300</name>
</gene>
<evidence type="ECO:0000256" key="2">
    <source>
        <dbReference type="ARBA" id="ARBA00022691"/>
    </source>
</evidence>
<sequence>MTDVLLINSPLFRANRDPDSDSSVPPIGLGYIYTQLVLSGYKCDFIDAVVDNLLPNQIVDIIDQSDAKYVGLNVFSSNLNIVCDIVKNVASPRAFLLGGPAIHTLIAEIAAWDTDNSIFVITGEAELILPEVLKNPMRWGEGSANIRVIHVTPESPFYPSDIDLPLDRSIFKNEPTVRPDLNLIESHVVASRGCIYNCAFCTAATSLNQHLRPRYRSSGSLSKEIADIKRVQPSTNCIRVLDDLFLRDQASIDLAIGLFSETNLSWRSMAHILTFRDAPSSWLDGIRRSGCRELFVGIESGSDRTLTHIRKPFSAEVAYRTVSRVLDAQIPVKCYFILGFPGETESEARDTVSLAHRMQSYACSVGVPLRVSAFRFRPYHGTALYNELVQEGQTISQITNRVDSLEPGSLDPYDCTSEVYAVYSKSTLDGYMMEMEKING</sequence>
<evidence type="ECO:0000313" key="7">
    <source>
        <dbReference type="EMBL" id="RIE06670.1"/>
    </source>
</evidence>
<proteinExistence type="predicted"/>
<evidence type="ECO:0000256" key="3">
    <source>
        <dbReference type="ARBA" id="ARBA00022723"/>
    </source>
</evidence>
<dbReference type="GO" id="GO:0051536">
    <property type="term" value="F:iron-sulfur cluster binding"/>
    <property type="evidence" value="ECO:0007669"/>
    <property type="project" value="UniProtKB-KW"/>
</dbReference>
<comment type="caution">
    <text evidence="7">The sequence shown here is derived from an EMBL/GenBank/DDBJ whole genome shotgun (WGS) entry which is preliminary data.</text>
</comment>
<feature type="domain" description="Radical SAM core" evidence="6">
    <location>
        <begin position="176"/>
        <end position="414"/>
    </location>
</feature>
<dbReference type="Pfam" id="PF04055">
    <property type="entry name" value="Radical_SAM"/>
    <property type="match status" value="1"/>
</dbReference>
<comment type="cofactor">
    <cofactor evidence="1">
        <name>[4Fe-4S] cluster</name>
        <dbReference type="ChEBI" id="CHEBI:49883"/>
    </cofactor>
</comment>
<dbReference type="InterPro" id="IPR023404">
    <property type="entry name" value="rSAM_horseshoe"/>
</dbReference>
<dbReference type="SUPFAM" id="SSF102114">
    <property type="entry name" value="Radical SAM enzymes"/>
    <property type="match status" value="1"/>
</dbReference>
<keyword evidence="2" id="KW-0949">S-adenosyl-L-methionine</keyword>
<evidence type="ECO:0000256" key="1">
    <source>
        <dbReference type="ARBA" id="ARBA00001966"/>
    </source>
</evidence>
<dbReference type="InterPro" id="IPR007197">
    <property type="entry name" value="rSAM"/>
</dbReference>
<name>A0A398CWU3_9BACT</name>
<dbReference type="PANTHER" id="PTHR43409">
    <property type="entry name" value="ANAEROBIC MAGNESIUM-PROTOPORPHYRIN IX MONOMETHYL ESTER CYCLASE-RELATED"/>
    <property type="match status" value="1"/>
</dbReference>
<dbReference type="GO" id="GO:0046872">
    <property type="term" value="F:metal ion binding"/>
    <property type="evidence" value="ECO:0007669"/>
    <property type="project" value="UniProtKB-KW"/>
</dbReference>
<keyword evidence="5" id="KW-0411">Iron-sulfur</keyword>
<dbReference type="Gene3D" id="3.40.50.280">
    <property type="entry name" value="Cobalamin-binding domain"/>
    <property type="match status" value="1"/>
</dbReference>
<organism evidence="7 8">
    <name type="scientific">Candidatus Cryosericum terrychapinii</name>
    <dbReference type="NCBI Taxonomy" id="2290919"/>
    <lineage>
        <taxon>Bacteria</taxon>
        <taxon>Pseudomonadati</taxon>
        <taxon>Caldisericota/Cryosericota group</taxon>
        <taxon>Candidatus Cryosericota</taxon>
        <taxon>Candidatus Cryosericia</taxon>
        <taxon>Candidatus Cryosericales</taxon>
        <taxon>Candidatus Cryosericaceae</taxon>
        <taxon>Candidatus Cryosericum</taxon>
    </lineage>
</organism>
<dbReference type="SFLD" id="SFLDG01082">
    <property type="entry name" value="B12-binding_domain_containing"/>
    <property type="match status" value="1"/>
</dbReference>
<keyword evidence="3" id="KW-0479">Metal-binding</keyword>
<dbReference type="GO" id="GO:0003824">
    <property type="term" value="F:catalytic activity"/>
    <property type="evidence" value="ECO:0007669"/>
    <property type="project" value="InterPro"/>
</dbReference>
<dbReference type="InterPro" id="IPR051198">
    <property type="entry name" value="BchE-like"/>
</dbReference>
<dbReference type="Pfam" id="PF02310">
    <property type="entry name" value="B12-binding"/>
    <property type="match status" value="1"/>
</dbReference>
<dbReference type="CDD" id="cd01335">
    <property type="entry name" value="Radical_SAM"/>
    <property type="match status" value="1"/>
</dbReference>
<evidence type="ECO:0000313" key="8">
    <source>
        <dbReference type="Proteomes" id="UP000266328"/>
    </source>
</evidence>
<protein>
    <submittedName>
        <fullName evidence="7">Radical SAM protein</fullName>
    </submittedName>
</protein>
<dbReference type="SFLD" id="SFLDS00029">
    <property type="entry name" value="Radical_SAM"/>
    <property type="match status" value="1"/>
</dbReference>
<dbReference type="EMBL" id="QXIS01000006">
    <property type="protein sequence ID" value="RIE06670.1"/>
    <property type="molecule type" value="Genomic_DNA"/>
</dbReference>
<dbReference type="Proteomes" id="UP000266328">
    <property type="component" value="Unassembled WGS sequence"/>
</dbReference>
<evidence type="ECO:0000256" key="4">
    <source>
        <dbReference type="ARBA" id="ARBA00023004"/>
    </source>
</evidence>
<dbReference type="PROSITE" id="PS51918">
    <property type="entry name" value="RADICAL_SAM"/>
    <property type="match status" value="1"/>
</dbReference>
<evidence type="ECO:0000256" key="5">
    <source>
        <dbReference type="ARBA" id="ARBA00023014"/>
    </source>
</evidence>
<dbReference type="Gene3D" id="3.80.30.20">
    <property type="entry name" value="tm_1862 like domain"/>
    <property type="match status" value="1"/>
</dbReference>
<reference evidence="7 8" key="1">
    <citation type="submission" date="2018-09" db="EMBL/GenBank/DDBJ databases">
        <title>Discovery and Ecogenomic Context for Candidatus Cryosericales, a Global Caldiserica Order Active in Thawing Permafrost.</title>
        <authorList>
            <person name="Martinez M.A."/>
            <person name="Woodcroft B.J."/>
            <person name="Ignacio Espinoza J.C."/>
            <person name="Zayed A."/>
            <person name="Singleton C.M."/>
            <person name="Boyd J."/>
            <person name="Li Y.-F."/>
            <person name="Purvine S."/>
            <person name="Maughan H."/>
            <person name="Hodgkins S.B."/>
            <person name="Anderson D."/>
            <person name="Sederholm M."/>
            <person name="Temperton B."/>
            <person name="Saleska S.R."/>
            <person name="Tyson G.W."/>
            <person name="Rich V.I."/>
        </authorList>
    </citation>
    <scope>NUCLEOTIDE SEQUENCE [LARGE SCALE GENOMIC DNA]</scope>
    <source>
        <strain evidence="7 8">SMC7</strain>
    </source>
</reference>
<keyword evidence="4" id="KW-0408">Iron</keyword>
<evidence type="ECO:0000259" key="6">
    <source>
        <dbReference type="PROSITE" id="PS51918"/>
    </source>
</evidence>
<dbReference type="OrthoDB" id="9801424at2"/>